<organism evidence="5 6">
    <name type="scientific">Virgisporangium aurantiacum</name>
    <dbReference type="NCBI Taxonomy" id="175570"/>
    <lineage>
        <taxon>Bacteria</taxon>
        <taxon>Bacillati</taxon>
        <taxon>Actinomycetota</taxon>
        <taxon>Actinomycetes</taxon>
        <taxon>Micromonosporales</taxon>
        <taxon>Micromonosporaceae</taxon>
        <taxon>Virgisporangium</taxon>
    </lineage>
</organism>
<gene>
    <name evidence="5" type="ORF">Vau01_054470</name>
</gene>
<comment type="caution">
    <text evidence="5">The sequence shown here is derived from an EMBL/GenBank/DDBJ whole genome shotgun (WGS) entry which is preliminary data.</text>
</comment>
<protein>
    <submittedName>
        <fullName evidence="5">DNA-binding transcriptional regulator</fullName>
    </submittedName>
</protein>
<name>A0A8J3Z5T1_9ACTN</name>
<dbReference type="PANTHER" id="PTHR34580">
    <property type="match status" value="1"/>
</dbReference>
<dbReference type="Pfam" id="PF13280">
    <property type="entry name" value="WYL"/>
    <property type="match status" value="1"/>
</dbReference>
<dbReference type="PROSITE" id="PS00894">
    <property type="entry name" value="HTH_DEOR_1"/>
    <property type="match status" value="1"/>
</dbReference>
<dbReference type="InterPro" id="IPR057727">
    <property type="entry name" value="WCX_dom"/>
</dbReference>
<dbReference type="PIRSF" id="PIRSF016838">
    <property type="entry name" value="PafC"/>
    <property type="match status" value="1"/>
</dbReference>
<evidence type="ECO:0000259" key="4">
    <source>
        <dbReference type="PROSITE" id="PS51000"/>
    </source>
</evidence>
<evidence type="ECO:0000256" key="1">
    <source>
        <dbReference type="ARBA" id="ARBA00023015"/>
    </source>
</evidence>
<dbReference type="Proteomes" id="UP000612585">
    <property type="component" value="Unassembled WGS sequence"/>
</dbReference>
<dbReference type="EMBL" id="BOPG01000033">
    <property type="protein sequence ID" value="GIJ57931.1"/>
    <property type="molecule type" value="Genomic_DNA"/>
</dbReference>
<dbReference type="InterPro" id="IPR001034">
    <property type="entry name" value="DeoR_HTH"/>
</dbReference>
<dbReference type="InterPro" id="IPR036388">
    <property type="entry name" value="WH-like_DNA-bd_sf"/>
</dbReference>
<keyword evidence="1" id="KW-0805">Transcription regulation</keyword>
<dbReference type="GO" id="GO:0003700">
    <property type="term" value="F:DNA-binding transcription factor activity"/>
    <property type="evidence" value="ECO:0007669"/>
    <property type="project" value="InterPro"/>
</dbReference>
<dbReference type="InterPro" id="IPR013196">
    <property type="entry name" value="HTH_11"/>
</dbReference>
<dbReference type="InterPro" id="IPR036390">
    <property type="entry name" value="WH_DNA-bd_sf"/>
</dbReference>
<dbReference type="InterPro" id="IPR028349">
    <property type="entry name" value="PafC-like"/>
</dbReference>
<accession>A0A8J3Z5T1</accession>
<dbReference type="PROSITE" id="PS52050">
    <property type="entry name" value="WYL"/>
    <property type="match status" value="1"/>
</dbReference>
<keyword evidence="2 5" id="KW-0238">DNA-binding</keyword>
<feature type="domain" description="HTH deoR-type" evidence="4">
    <location>
        <begin position="5"/>
        <end position="60"/>
    </location>
</feature>
<dbReference type="Pfam" id="PF25583">
    <property type="entry name" value="WCX"/>
    <property type="match status" value="1"/>
</dbReference>
<dbReference type="Pfam" id="PF08279">
    <property type="entry name" value="HTH_11"/>
    <property type="match status" value="1"/>
</dbReference>
<dbReference type="InterPro" id="IPR026881">
    <property type="entry name" value="WYL_dom"/>
</dbReference>
<evidence type="ECO:0000256" key="2">
    <source>
        <dbReference type="ARBA" id="ARBA00023125"/>
    </source>
</evidence>
<keyword evidence="6" id="KW-1185">Reference proteome</keyword>
<evidence type="ECO:0000313" key="5">
    <source>
        <dbReference type="EMBL" id="GIJ57931.1"/>
    </source>
</evidence>
<reference evidence="5" key="1">
    <citation type="submission" date="2021-01" db="EMBL/GenBank/DDBJ databases">
        <title>Whole genome shotgun sequence of Virgisporangium aurantiacum NBRC 16421.</title>
        <authorList>
            <person name="Komaki H."/>
            <person name="Tamura T."/>
        </authorList>
    </citation>
    <scope>NUCLEOTIDE SEQUENCE</scope>
    <source>
        <strain evidence="5">NBRC 16421</strain>
    </source>
</reference>
<dbReference type="PANTHER" id="PTHR34580:SF3">
    <property type="entry name" value="PROTEIN PAFB"/>
    <property type="match status" value="1"/>
</dbReference>
<keyword evidence="3" id="KW-0804">Transcription</keyword>
<dbReference type="InterPro" id="IPR051534">
    <property type="entry name" value="CBASS_pafABC_assoc_protein"/>
</dbReference>
<dbReference type="GO" id="GO:0003677">
    <property type="term" value="F:DNA binding"/>
    <property type="evidence" value="ECO:0007669"/>
    <property type="project" value="UniProtKB-KW"/>
</dbReference>
<dbReference type="AlphaFoldDB" id="A0A8J3Z5T1"/>
<proteinExistence type="predicted"/>
<dbReference type="PROSITE" id="PS51000">
    <property type="entry name" value="HTH_DEOR_2"/>
    <property type="match status" value="1"/>
</dbReference>
<dbReference type="InterPro" id="IPR018356">
    <property type="entry name" value="Tscrpt_reg_HTH_DeoR_CS"/>
</dbReference>
<dbReference type="Gene3D" id="1.10.10.10">
    <property type="entry name" value="Winged helix-like DNA-binding domain superfamily/Winged helix DNA-binding domain"/>
    <property type="match status" value="1"/>
</dbReference>
<dbReference type="SUPFAM" id="SSF46785">
    <property type="entry name" value="Winged helix' DNA-binding domain"/>
    <property type="match status" value="1"/>
</dbReference>
<evidence type="ECO:0000313" key="6">
    <source>
        <dbReference type="Proteomes" id="UP000612585"/>
    </source>
</evidence>
<sequence length="327" mass="35650">MTVEGAARLLRLLTLLQSRPQWPGDELAGRLGVTSRTLRRDVTRLRDLGYPVDADPGVAGGYRLGRGGRLPPLLLDDDEAVAIAVGLRVATATAVEGVETAAVAALSKLDGVLPARLRDRVDAVQTGTVQLPGPDVPRIDTDVLVTLARGCRNTEGLRFGYTDNHGAVSARWVEPLRVVHTGRRWYLVARDRDRDAWRTFRVDRIVSPALTGQRYTLVDPPDPVALVSEGTAVAPYSVTGSVLVYAPYDRVRRVIPATSAVVSRVDDDTALVRVAAWDLAPLADFVLRIPFDFEVRDPPELRDRIAEIAARISRRHPERVTNGGPGT</sequence>
<dbReference type="RefSeq" id="WP_203997867.1">
    <property type="nucleotide sequence ID" value="NZ_BOPG01000033.1"/>
</dbReference>
<evidence type="ECO:0000256" key="3">
    <source>
        <dbReference type="ARBA" id="ARBA00023163"/>
    </source>
</evidence>